<feature type="region of interest" description="Disordered" evidence="1">
    <location>
        <begin position="1"/>
        <end position="23"/>
    </location>
</feature>
<evidence type="ECO:0000256" key="1">
    <source>
        <dbReference type="SAM" id="MobiDB-lite"/>
    </source>
</evidence>
<evidence type="ECO:0000313" key="2">
    <source>
        <dbReference type="EMBL" id="CEO47993.1"/>
    </source>
</evidence>
<protein>
    <submittedName>
        <fullName evidence="2">Uncharacterized protein</fullName>
    </submittedName>
</protein>
<accession>A0A0B7JSG5</accession>
<dbReference type="AlphaFoldDB" id="A0A0B7JSG5"/>
<name>A0A0B7JSG5_BIOOC</name>
<proteinExistence type="predicted"/>
<reference evidence="2" key="1">
    <citation type="submission" date="2015-01" db="EMBL/GenBank/DDBJ databases">
        <authorList>
            <person name="Durling Mikael"/>
        </authorList>
    </citation>
    <scope>NUCLEOTIDE SEQUENCE</scope>
</reference>
<sequence>MRLAIPVSGSPRADQRQGGTCRPLESDIYRSRAQLTRSNGRISQQAGRSFQLPASLRITNDKLPWAFLTRTRCDGTSRLQGIEDFCSSLHIQ</sequence>
<dbReference type="EMBL" id="CDPU01000009">
    <property type="protein sequence ID" value="CEO47993.1"/>
    <property type="molecule type" value="Genomic_DNA"/>
</dbReference>
<organism evidence="2">
    <name type="scientific">Bionectria ochroleuca</name>
    <name type="common">Gliocladium roseum</name>
    <dbReference type="NCBI Taxonomy" id="29856"/>
    <lineage>
        <taxon>Eukaryota</taxon>
        <taxon>Fungi</taxon>
        <taxon>Dikarya</taxon>
        <taxon>Ascomycota</taxon>
        <taxon>Pezizomycotina</taxon>
        <taxon>Sordariomycetes</taxon>
        <taxon>Hypocreomycetidae</taxon>
        <taxon>Hypocreales</taxon>
        <taxon>Bionectriaceae</taxon>
        <taxon>Clonostachys</taxon>
    </lineage>
</organism>
<gene>
    <name evidence="2" type="ORF">BN869_000004049_1</name>
</gene>